<dbReference type="Proteomes" id="UP000308671">
    <property type="component" value="Unassembled WGS sequence"/>
</dbReference>
<keyword evidence="14" id="KW-1185">Reference proteome</keyword>
<keyword evidence="4 9" id="KW-0812">Transmembrane</keyword>
<dbReference type="GO" id="GO:0043495">
    <property type="term" value="F:protein-membrane adaptor activity"/>
    <property type="evidence" value="ECO:0007669"/>
    <property type="project" value="TreeGrafter"/>
</dbReference>
<comment type="caution">
    <text evidence="13">The sequence shown here is derived from an EMBL/GenBank/DDBJ whole genome shotgun (WGS) entry which is preliminary data.</text>
</comment>
<evidence type="ECO:0000256" key="11">
    <source>
        <dbReference type="SAM" id="Phobius"/>
    </source>
</evidence>
<sequence length="227" mass="25646">MPSLLFTCFLVQLLIHLVNTFGADAINNILWNLYNMFPTPTSQSAGEQKKLKREFMKVRHEMNATSSQDEFAKWAKLRRQHDKLFDQLEKSNFNKWLKSNISPTESSLDSTKSTFDSSVSTLRWLGTNGLRMLLQFWFSKQAMFWLPKGWFPYYAEWLLSFPRAPLGSISIQAWTLACAAVILLVSDALVAVVALVLGTQTGAKAKKMEEPMKAGGQGAEKSGKKEL</sequence>
<keyword evidence="7" id="KW-0175">Coiled coil</keyword>
<comment type="similarity">
    <text evidence="2 9">Belongs to the WRB/GET1 family.</text>
</comment>
<feature type="topological domain" description="Lumenal" evidence="9">
    <location>
        <begin position="1"/>
        <end position="4"/>
    </location>
</feature>
<dbReference type="Gene3D" id="1.10.287.660">
    <property type="entry name" value="Helix hairpin bin"/>
    <property type="match status" value="1"/>
</dbReference>
<protein>
    <submittedName>
        <fullName evidence="13">Uncharacterized protein</fullName>
    </submittedName>
</protein>
<feature type="region of interest" description="Disordered" evidence="10">
    <location>
        <begin position="207"/>
        <end position="227"/>
    </location>
</feature>
<dbReference type="PANTHER" id="PTHR42650">
    <property type="entry name" value="TAIL-ANCHORED PROTEIN INSERTION RECEPTOR WRB"/>
    <property type="match status" value="1"/>
</dbReference>
<gene>
    <name evidence="9" type="primary">GET1</name>
    <name evidence="13" type="ORF">BGAL_0018g00100</name>
</gene>
<dbReference type="GO" id="GO:0043529">
    <property type="term" value="C:GET complex"/>
    <property type="evidence" value="ECO:0007669"/>
    <property type="project" value="InterPro"/>
</dbReference>
<keyword evidence="12" id="KW-0732">Signal</keyword>
<evidence type="ECO:0000256" key="5">
    <source>
        <dbReference type="ARBA" id="ARBA00022824"/>
    </source>
</evidence>
<organism evidence="13 14">
    <name type="scientific">Botrytis galanthina</name>
    <dbReference type="NCBI Taxonomy" id="278940"/>
    <lineage>
        <taxon>Eukaryota</taxon>
        <taxon>Fungi</taxon>
        <taxon>Dikarya</taxon>
        <taxon>Ascomycota</taxon>
        <taxon>Pezizomycotina</taxon>
        <taxon>Leotiomycetes</taxon>
        <taxon>Helotiales</taxon>
        <taxon>Sclerotiniaceae</taxon>
        <taxon>Botrytis</taxon>
    </lineage>
</organism>
<keyword evidence="3 9" id="KW-0813">Transport</keyword>
<dbReference type="Pfam" id="PF04420">
    <property type="entry name" value="CHD5"/>
    <property type="match status" value="1"/>
</dbReference>
<comment type="subcellular location">
    <subcellularLocation>
        <location evidence="1">Endoplasmic reticulum membrane</location>
        <topology evidence="1">Multi-pass membrane protein</topology>
    </subcellularLocation>
</comment>
<evidence type="ECO:0000256" key="2">
    <source>
        <dbReference type="ARBA" id="ARBA00010799"/>
    </source>
</evidence>
<feature type="chain" id="PRO_5020900559" evidence="12">
    <location>
        <begin position="26"/>
        <end position="227"/>
    </location>
</feature>
<dbReference type="InterPro" id="IPR027538">
    <property type="entry name" value="Get1_fungi"/>
</dbReference>
<dbReference type="AlphaFoldDB" id="A0A4S8RM96"/>
<keyword evidence="5 9" id="KW-0256">Endoplasmic reticulum</keyword>
<name>A0A4S8RM96_9HELO</name>
<dbReference type="InterPro" id="IPR028945">
    <property type="entry name" value="Get1"/>
</dbReference>
<evidence type="ECO:0000256" key="7">
    <source>
        <dbReference type="ARBA" id="ARBA00023054"/>
    </source>
</evidence>
<feature type="transmembrane region" description="Helical" evidence="11">
    <location>
        <begin position="173"/>
        <end position="198"/>
    </location>
</feature>
<keyword evidence="6 9" id="KW-1133">Transmembrane helix</keyword>
<evidence type="ECO:0000256" key="3">
    <source>
        <dbReference type="ARBA" id="ARBA00022448"/>
    </source>
</evidence>
<evidence type="ECO:0000256" key="6">
    <source>
        <dbReference type="ARBA" id="ARBA00022989"/>
    </source>
</evidence>
<dbReference type="PANTHER" id="PTHR42650:SF1">
    <property type="entry name" value="GUIDED ENTRY OF TAIL-ANCHORED PROTEINS FACTOR 1"/>
    <property type="match status" value="1"/>
</dbReference>
<dbReference type="InterPro" id="IPR029012">
    <property type="entry name" value="Helix_hairpin_bin_sf"/>
</dbReference>
<evidence type="ECO:0000256" key="9">
    <source>
        <dbReference type="HAMAP-Rule" id="MF_03113"/>
    </source>
</evidence>
<dbReference type="EMBL" id="PQXL01000018">
    <property type="protein sequence ID" value="THV54854.1"/>
    <property type="molecule type" value="Genomic_DNA"/>
</dbReference>
<comment type="caution">
    <text evidence="9">Lacks conserved residue(s) required for the propagation of feature annotation.</text>
</comment>
<evidence type="ECO:0000313" key="13">
    <source>
        <dbReference type="EMBL" id="THV54854.1"/>
    </source>
</evidence>
<evidence type="ECO:0000256" key="10">
    <source>
        <dbReference type="SAM" id="MobiDB-lite"/>
    </source>
</evidence>
<evidence type="ECO:0000256" key="12">
    <source>
        <dbReference type="SAM" id="SignalP"/>
    </source>
</evidence>
<evidence type="ECO:0000256" key="8">
    <source>
        <dbReference type="ARBA" id="ARBA00023136"/>
    </source>
</evidence>
<dbReference type="GO" id="GO:0071816">
    <property type="term" value="P:tail-anchored membrane protein insertion into ER membrane"/>
    <property type="evidence" value="ECO:0007669"/>
    <property type="project" value="InterPro"/>
</dbReference>
<evidence type="ECO:0000256" key="1">
    <source>
        <dbReference type="ARBA" id="ARBA00004477"/>
    </source>
</evidence>
<accession>A0A4S8RM96</accession>
<dbReference type="GO" id="GO:0005789">
    <property type="term" value="C:endoplasmic reticulum membrane"/>
    <property type="evidence" value="ECO:0007669"/>
    <property type="project" value="UniProtKB-SubCell"/>
</dbReference>
<proteinExistence type="inferred from homology"/>
<feature type="topological domain" description="Cytoplasmic" evidence="9">
    <location>
        <begin position="186"/>
        <end position="227"/>
    </location>
</feature>
<reference evidence="13 14" key="1">
    <citation type="submission" date="2017-12" db="EMBL/GenBank/DDBJ databases">
        <title>Comparative genomics of Botrytis spp.</title>
        <authorList>
            <person name="Valero-Jimenez C.A."/>
            <person name="Tapia P."/>
            <person name="Veloso J."/>
            <person name="Silva-Moreno E."/>
            <person name="Staats M."/>
            <person name="Valdes J.H."/>
            <person name="Van Kan J.A.L."/>
        </authorList>
    </citation>
    <scope>NUCLEOTIDE SEQUENCE [LARGE SCALE GENOMIC DNA]</scope>
    <source>
        <strain evidence="13 14">MUCL435</strain>
    </source>
</reference>
<dbReference type="OrthoDB" id="69461at2759"/>
<feature type="signal peptide" evidence="12">
    <location>
        <begin position="1"/>
        <end position="25"/>
    </location>
</feature>
<dbReference type="FunFam" id="1.10.287.660:FF:000006">
    <property type="entry name" value="Protein GET1"/>
    <property type="match status" value="1"/>
</dbReference>
<evidence type="ECO:0000313" key="14">
    <source>
        <dbReference type="Proteomes" id="UP000308671"/>
    </source>
</evidence>
<keyword evidence="8 9" id="KW-0472">Membrane</keyword>
<evidence type="ECO:0000256" key="4">
    <source>
        <dbReference type="ARBA" id="ARBA00022692"/>
    </source>
</evidence>
<dbReference type="HAMAP" id="MF_03113">
    <property type="entry name" value="Get1"/>
    <property type="match status" value="1"/>
</dbReference>